<sequence length="352" mass="40265">MGEKSEKVELKDLNVVDVVKDIAKRLGVDYEEENNEICIDIPEDAGTGTIRAISFSHGVGIMDLDVRLKKEVHFELNQSLVQPLEILYNRESAFVHRFNGKEDSHDIRHLESAMLSSNSKHRNMVVLPANEPICFFNLEINRKLFEEKIGDFLPDMDSELEALFRDVNGVNLFFYKANYSLDIAQCMEAIKECEHTGFPKSVFIEGKCYEILAHHLRQYVDDSSDPDNRKILRQATVKKLEEAAEIIGAELDQVDNIIALAKRVGLNQNTLQNGFQHLYGMSVNNYIQNERMQLAKGLLEKTDLNITEITYKIGINSRSYFSKLFKERYSMTPSQYLKRLNASKDSTPTKSA</sequence>
<keyword evidence="1" id="KW-0805">Transcription regulation</keyword>
<dbReference type="Pfam" id="PF12833">
    <property type="entry name" value="HTH_18"/>
    <property type="match status" value="1"/>
</dbReference>
<evidence type="ECO:0000256" key="2">
    <source>
        <dbReference type="ARBA" id="ARBA00023125"/>
    </source>
</evidence>
<name>A0ABU7IU48_9FLAO</name>
<accession>A0ABU7IU48</accession>
<comment type="caution">
    <text evidence="5">The sequence shown here is derived from an EMBL/GenBank/DDBJ whole genome shotgun (WGS) entry which is preliminary data.</text>
</comment>
<dbReference type="PANTHER" id="PTHR47893">
    <property type="entry name" value="REGULATORY PROTEIN PCHR"/>
    <property type="match status" value="1"/>
</dbReference>
<dbReference type="PROSITE" id="PS01124">
    <property type="entry name" value="HTH_ARAC_FAMILY_2"/>
    <property type="match status" value="1"/>
</dbReference>
<dbReference type="Gene3D" id="1.10.10.60">
    <property type="entry name" value="Homeodomain-like"/>
    <property type="match status" value="1"/>
</dbReference>
<reference evidence="5 6" key="1">
    <citation type="submission" date="2024-01" db="EMBL/GenBank/DDBJ databases">
        <title>Maribacter spp. originated from different algae showed divergent polysaccharides utilization ability.</title>
        <authorList>
            <person name="Wang H."/>
            <person name="Wu Y."/>
        </authorList>
    </citation>
    <scope>NUCLEOTIDE SEQUENCE [LARGE SCALE GENOMIC DNA]</scope>
    <source>
        <strain evidence="5 6">PR1</strain>
    </source>
</reference>
<evidence type="ECO:0000313" key="5">
    <source>
        <dbReference type="EMBL" id="MEE1976424.1"/>
    </source>
</evidence>
<dbReference type="RefSeq" id="WP_272651123.1">
    <property type="nucleotide sequence ID" value="NZ_JAZDDG010000004.1"/>
</dbReference>
<dbReference type="SMART" id="SM00342">
    <property type="entry name" value="HTH_ARAC"/>
    <property type="match status" value="1"/>
</dbReference>
<dbReference type="PRINTS" id="PR00032">
    <property type="entry name" value="HTHARAC"/>
</dbReference>
<organism evidence="5 6">
    <name type="scientific">Maribacter cobaltidurans</name>
    <dbReference type="NCBI Taxonomy" id="1178778"/>
    <lineage>
        <taxon>Bacteria</taxon>
        <taxon>Pseudomonadati</taxon>
        <taxon>Bacteroidota</taxon>
        <taxon>Flavobacteriia</taxon>
        <taxon>Flavobacteriales</taxon>
        <taxon>Flavobacteriaceae</taxon>
        <taxon>Maribacter</taxon>
    </lineage>
</organism>
<dbReference type="PANTHER" id="PTHR47893:SF1">
    <property type="entry name" value="REGULATORY PROTEIN PCHR"/>
    <property type="match status" value="1"/>
</dbReference>
<evidence type="ECO:0000256" key="3">
    <source>
        <dbReference type="ARBA" id="ARBA00023163"/>
    </source>
</evidence>
<dbReference type="PROSITE" id="PS00041">
    <property type="entry name" value="HTH_ARAC_FAMILY_1"/>
    <property type="match status" value="1"/>
</dbReference>
<dbReference type="InterPro" id="IPR018062">
    <property type="entry name" value="HTH_AraC-typ_CS"/>
</dbReference>
<keyword evidence="3" id="KW-0804">Transcription</keyword>
<keyword evidence="2" id="KW-0238">DNA-binding</keyword>
<dbReference type="SUPFAM" id="SSF46689">
    <property type="entry name" value="Homeodomain-like"/>
    <property type="match status" value="1"/>
</dbReference>
<proteinExistence type="predicted"/>
<dbReference type="InterPro" id="IPR020449">
    <property type="entry name" value="Tscrpt_reg_AraC-type_HTH"/>
</dbReference>
<dbReference type="InterPro" id="IPR018060">
    <property type="entry name" value="HTH_AraC"/>
</dbReference>
<feature type="domain" description="HTH araC/xylS-type" evidence="4">
    <location>
        <begin position="241"/>
        <end position="339"/>
    </location>
</feature>
<evidence type="ECO:0000256" key="1">
    <source>
        <dbReference type="ARBA" id="ARBA00023015"/>
    </source>
</evidence>
<dbReference type="EMBL" id="JAZDDG010000004">
    <property type="protein sequence ID" value="MEE1976424.1"/>
    <property type="molecule type" value="Genomic_DNA"/>
</dbReference>
<dbReference type="InterPro" id="IPR053142">
    <property type="entry name" value="PchR_regulatory_protein"/>
</dbReference>
<gene>
    <name evidence="5" type="ORF">V1I91_10115</name>
</gene>
<protein>
    <submittedName>
        <fullName evidence="5">AraC family transcriptional regulator</fullName>
    </submittedName>
</protein>
<dbReference type="Proteomes" id="UP001356308">
    <property type="component" value="Unassembled WGS sequence"/>
</dbReference>
<evidence type="ECO:0000259" key="4">
    <source>
        <dbReference type="PROSITE" id="PS01124"/>
    </source>
</evidence>
<keyword evidence="6" id="KW-1185">Reference proteome</keyword>
<evidence type="ECO:0000313" key="6">
    <source>
        <dbReference type="Proteomes" id="UP001356308"/>
    </source>
</evidence>
<dbReference type="InterPro" id="IPR009057">
    <property type="entry name" value="Homeodomain-like_sf"/>
</dbReference>